<dbReference type="VEuPathDB" id="FungiDB:BO78DRAFT_425671"/>
<dbReference type="STRING" id="1448318.A0A319FNE4"/>
<reference evidence="1 2" key="1">
    <citation type="submission" date="2018-02" db="EMBL/GenBank/DDBJ databases">
        <title>The genomes of Aspergillus section Nigri reveals drivers in fungal speciation.</title>
        <authorList>
            <consortium name="DOE Joint Genome Institute"/>
            <person name="Vesth T.C."/>
            <person name="Nybo J."/>
            <person name="Theobald S."/>
            <person name="Brandl J."/>
            <person name="Frisvad J.C."/>
            <person name="Nielsen K.F."/>
            <person name="Lyhne E.K."/>
            <person name="Kogle M.E."/>
            <person name="Kuo A."/>
            <person name="Riley R."/>
            <person name="Clum A."/>
            <person name="Nolan M."/>
            <person name="Lipzen A."/>
            <person name="Salamov A."/>
            <person name="Henrissat B."/>
            <person name="Wiebenga A."/>
            <person name="De vries R.P."/>
            <person name="Grigoriev I.V."/>
            <person name="Mortensen U.H."/>
            <person name="Andersen M.R."/>
            <person name="Baker S.E."/>
        </authorList>
    </citation>
    <scope>NUCLEOTIDE SEQUENCE [LARGE SCALE GENOMIC DNA]</scope>
    <source>
        <strain evidence="1 2">CBS 121057</strain>
    </source>
</reference>
<evidence type="ECO:0000313" key="2">
    <source>
        <dbReference type="Proteomes" id="UP000248423"/>
    </source>
</evidence>
<proteinExistence type="predicted"/>
<dbReference type="InterPro" id="IPR022085">
    <property type="entry name" value="OpdG"/>
</dbReference>
<gene>
    <name evidence="1" type="ORF">BO78DRAFT_425671</name>
</gene>
<evidence type="ECO:0000313" key="1">
    <source>
        <dbReference type="EMBL" id="PYI11783.1"/>
    </source>
</evidence>
<dbReference type="Proteomes" id="UP000248423">
    <property type="component" value="Unassembled WGS sequence"/>
</dbReference>
<accession>A0A319FNE4</accession>
<dbReference type="AlphaFoldDB" id="A0A319FNE4"/>
<sequence length="322" mass="37979">MSTLNTNPEYSEEYEDKPLPLKLYDKWDDEDDLILKHKLEALINGNITPDQAAIDLDTIITNDMNQKHEALMKRPDPRNPTPEEEAQGANMYCIMPHPRRWIEPLFHAIARLCSSFPPYHPGQTRIIDCLKALKALPRHDLYSGLPPEDPNEPYRTVTLWPIEGNWEAVAEIFDYEHVYVLAPYRWRNFNSFIARLTCSNLINCGFLSSLREILPSDREYPDLAKRPIDGPNKLGNYMLGAAQWIMWPDECRYVYEQCKRYESVSGPREMWSMERWREWKRQFAFVAGDGRFAQKYRDVAERAYRQILMVEEENLTVRRTEE</sequence>
<organism evidence="1 2">
    <name type="scientific">Aspergillus sclerotiicarbonarius (strain CBS 121057 / IBT 28362)</name>
    <dbReference type="NCBI Taxonomy" id="1448318"/>
    <lineage>
        <taxon>Eukaryota</taxon>
        <taxon>Fungi</taxon>
        <taxon>Dikarya</taxon>
        <taxon>Ascomycota</taxon>
        <taxon>Pezizomycotina</taxon>
        <taxon>Eurotiomycetes</taxon>
        <taxon>Eurotiomycetidae</taxon>
        <taxon>Eurotiales</taxon>
        <taxon>Aspergillaceae</taxon>
        <taxon>Aspergillus</taxon>
        <taxon>Aspergillus subgen. Circumdati</taxon>
    </lineage>
</organism>
<keyword evidence="2" id="KW-1185">Reference proteome</keyword>
<dbReference type="EMBL" id="KZ826317">
    <property type="protein sequence ID" value="PYI11783.1"/>
    <property type="molecule type" value="Genomic_DNA"/>
</dbReference>
<name>A0A319FNE4_ASPSB</name>
<dbReference type="Pfam" id="PF12311">
    <property type="entry name" value="DUF3632"/>
    <property type="match status" value="1"/>
</dbReference>
<protein>
    <submittedName>
        <fullName evidence="1">Uncharacterized protein</fullName>
    </submittedName>
</protein>
<dbReference type="OrthoDB" id="3350591at2759"/>